<evidence type="ECO:0000313" key="3">
    <source>
        <dbReference type="Proteomes" id="UP000034127"/>
    </source>
</evidence>
<dbReference type="Proteomes" id="UP000034127">
    <property type="component" value="Unassembled WGS sequence"/>
</dbReference>
<feature type="transmembrane region" description="Helical" evidence="1">
    <location>
        <begin position="85"/>
        <end position="113"/>
    </location>
</feature>
<dbReference type="EMBL" id="LBPX01000053">
    <property type="protein sequence ID" value="KKP65487.1"/>
    <property type="molecule type" value="Genomic_DNA"/>
</dbReference>
<evidence type="ECO:0008006" key="4">
    <source>
        <dbReference type="Google" id="ProtNLM"/>
    </source>
</evidence>
<reference evidence="2 3" key="1">
    <citation type="journal article" date="2015" name="Nature">
        <title>rRNA introns, odd ribosomes, and small enigmatic genomes across a large radiation of phyla.</title>
        <authorList>
            <person name="Brown C.T."/>
            <person name="Hug L.A."/>
            <person name="Thomas B.C."/>
            <person name="Sharon I."/>
            <person name="Castelle C.J."/>
            <person name="Singh A."/>
            <person name="Wilkins M.J."/>
            <person name="Williams K.H."/>
            <person name="Banfield J.F."/>
        </authorList>
    </citation>
    <scope>NUCLEOTIDE SEQUENCE [LARGE SCALE GENOMIC DNA]</scope>
</reference>
<keyword evidence="1" id="KW-0472">Membrane</keyword>
<comment type="caution">
    <text evidence="2">The sequence shown here is derived from an EMBL/GenBank/DDBJ whole genome shotgun (WGS) entry which is preliminary data.</text>
</comment>
<sequence length="135" mass="15808">MKFFKKLLSFELIILILITVLAIFALLNNQYFSIHDDQHIARLYLLDQAIRQGDLYPRWVGGLGFNFGYPLFNFYPPLIYYVSEFFHLIGFNLLWSLKLMIITGSFISSIGMYSLGKRFFDKKTGLLAATFFTFF</sequence>
<gene>
    <name evidence="2" type="ORF">UR63_C0053G0010</name>
</gene>
<evidence type="ECO:0000313" key="2">
    <source>
        <dbReference type="EMBL" id="KKP65487.1"/>
    </source>
</evidence>
<feature type="transmembrane region" description="Helical" evidence="1">
    <location>
        <begin position="7"/>
        <end position="27"/>
    </location>
</feature>
<feature type="non-terminal residue" evidence="2">
    <location>
        <position position="135"/>
    </location>
</feature>
<name>A0A0G0EDQ1_9BACT</name>
<organism evidence="2 3">
    <name type="scientific">Candidatus Roizmanbacteria bacterium GW2011_GWC2_35_12</name>
    <dbReference type="NCBI Taxonomy" id="1618485"/>
    <lineage>
        <taxon>Bacteria</taxon>
        <taxon>Candidatus Roizmaniibacteriota</taxon>
    </lineage>
</organism>
<keyword evidence="1" id="KW-0812">Transmembrane</keyword>
<accession>A0A0G0EDQ1</accession>
<protein>
    <recommendedName>
        <fullName evidence="4">Membrane protein 6-pyruvoyl-tetrahydropterin synthase-related domain-containing protein</fullName>
    </recommendedName>
</protein>
<keyword evidence="1" id="KW-1133">Transmembrane helix</keyword>
<dbReference type="AlphaFoldDB" id="A0A0G0EDQ1"/>
<proteinExistence type="predicted"/>
<evidence type="ECO:0000256" key="1">
    <source>
        <dbReference type="SAM" id="Phobius"/>
    </source>
</evidence>